<feature type="region of interest" description="Disordered" evidence="1">
    <location>
        <begin position="597"/>
        <end position="623"/>
    </location>
</feature>
<name>A0AB34KF58_9PEZI</name>
<dbReference type="RefSeq" id="XP_069224976.1">
    <property type="nucleotide sequence ID" value="XM_069378015.1"/>
</dbReference>
<dbReference type="PANTHER" id="PTHR37542">
    <property type="entry name" value="HELO DOMAIN-CONTAINING PROTEIN-RELATED"/>
    <property type="match status" value="1"/>
</dbReference>
<evidence type="ECO:0008006" key="4">
    <source>
        <dbReference type="Google" id="ProtNLM"/>
    </source>
</evidence>
<dbReference type="PANTHER" id="PTHR37542:SF2">
    <property type="entry name" value="PROTEIN KINASE DOMAIN-CONTAINING PROTEIN"/>
    <property type="match status" value="1"/>
</dbReference>
<keyword evidence="3" id="KW-1185">Reference proteome</keyword>
<dbReference type="Proteomes" id="UP000803884">
    <property type="component" value="Unassembled WGS sequence"/>
</dbReference>
<evidence type="ECO:0000313" key="3">
    <source>
        <dbReference type="Proteomes" id="UP000803884"/>
    </source>
</evidence>
<feature type="compositionally biased region" description="Low complexity" evidence="1">
    <location>
        <begin position="917"/>
        <end position="926"/>
    </location>
</feature>
<dbReference type="InterPro" id="IPR011009">
    <property type="entry name" value="Kinase-like_dom_sf"/>
</dbReference>
<dbReference type="AlphaFoldDB" id="A0AB34KF58"/>
<gene>
    <name evidence="2" type="ORF">WHR41_09412</name>
</gene>
<protein>
    <recommendedName>
        <fullName evidence="4">Protein kinase domain-containing protein</fullName>
    </recommendedName>
</protein>
<evidence type="ECO:0000256" key="1">
    <source>
        <dbReference type="SAM" id="MobiDB-lite"/>
    </source>
</evidence>
<feature type="compositionally biased region" description="Polar residues" evidence="1">
    <location>
        <begin position="660"/>
        <end position="677"/>
    </location>
</feature>
<dbReference type="EMBL" id="JAAQHG020000113">
    <property type="protein sequence ID" value="KAL1581868.1"/>
    <property type="molecule type" value="Genomic_DNA"/>
</dbReference>
<sequence length="1257" mass="137718">MEAYRRPRLAPPPEKISTLTKLYTDAKRSAITNVDINPFAATQQETPEQFRALQRKFRIQKDRFITWGLAWSDDTNGPDGDIDESVAKAGLTEIVESVLGNVREVINELDNVRSAGETFKVGEKAKPPLPFDESRYVDLLDDLTASNDTLYDLSRSRKALARGEHPSFSTDPEADRVFANKRLTSASKSDGKAASIAESDLTLVNPLPFLRPVLSPYAGLPPRIELSALRLPDEKPPPYESLGVPIATRLVGQLLRDRASESVQCALGSSASEVSVLVEYANFDSTYQQTGVPPPLHRLEALSMAFLPMRPESQHNISLLGYFEDPHEPRIGLVYDLPYSVQNRLHATAIASAETLAPLSLLNLIRKAKPIQPSPGDTEPPPLEARFKLALRLTEQLRDLHQRELPHGNINSSSVIFATTSNEAASRRLKGLKSPIWASFDVFTKSSVEGQGRSSNLNIYRHPQEHPHALDRDLAADIKFDIYSLALILLEIGIWQSLGDMYKPKYTLADFKLRLEKLWAPKLASRCGTAYMRAVQTCLAAADAGEAASLTTEAIYEKILPQLRRCCMLDAEAEETTDDHEMASYLAELSRSQRYLPPAPVIPPERAHQQLPDPAEVARKESISSMAPSSFSRISSFSNVASAIPPNPSAAIRRRPVPSRQGTADTAQQPKSRISQTRGFQDFKRKVVIIQQRWRERLQCRAETGAVESVPAADVTFTQQSRAVAKCKSRLLEFPLLDIPQAIRDDWNHTTALKLGRLVTKALKGSIESSSIELTSCGESLETAKPTYLITCNSTQSVKQVLKRHFRCDSNACIVRVQKGKISRCRKGRRESAAQQAVRSMGPRFEQEYEAGNPDYQPQPMCGASIGAYKDETHLPPVSFGGTVNIDGRSFGMSVHHMLEVEEEEEEEDVDEDDASDSSSVLSFSDTPESPESEDNSTVRQISAPSDASFDDDQQADGDMGGILPGEGIEIEITQPALDDAISLNLHADEEDEDDEDSGVDEDHILSYKLGQVHASSGLKRSAFHSTETGYRGISSSLPQEIDWALFELLPPRVHPYNVVRGGSKFCDTTSSKIGTDSHPIAIKNSSDLAGAKVHCLGRTSGLASGVISSSMELLKLHGRSTFSASWTVHGGFGVGGDSGAWVISSDGKVCGHVLAERAGRTYICPMDLLFADIRETLGAVDVALPVLEAGQRRRRDTDITEVDDEETVEAAVSRLKLGDCGSGGVPLPSFSPVKRSAVTFEGERFARSVEPVRSAG</sequence>
<proteinExistence type="predicted"/>
<feature type="region of interest" description="Disordered" evidence="1">
    <location>
        <begin position="645"/>
        <end position="677"/>
    </location>
</feature>
<dbReference type="GeneID" id="96010853"/>
<accession>A0AB34KF58</accession>
<feature type="region of interest" description="Disordered" evidence="1">
    <location>
        <begin position="901"/>
        <end position="966"/>
    </location>
</feature>
<dbReference type="SUPFAM" id="SSF56112">
    <property type="entry name" value="Protein kinase-like (PK-like)"/>
    <property type="match status" value="1"/>
</dbReference>
<organism evidence="2 3">
    <name type="scientific">Cladosporium halotolerans</name>
    <dbReference type="NCBI Taxonomy" id="1052096"/>
    <lineage>
        <taxon>Eukaryota</taxon>
        <taxon>Fungi</taxon>
        <taxon>Dikarya</taxon>
        <taxon>Ascomycota</taxon>
        <taxon>Pezizomycotina</taxon>
        <taxon>Dothideomycetes</taxon>
        <taxon>Dothideomycetidae</taxon>
        <taxon>Cladosporiales</taxon>
        <taxon>Cladosporiaceae</taxon>
        <taxon>Cladosporium</taxon>
    </lineage>
</organism>
<evidence type="ECO:0000313" key="2">
    <source>
        <dbReference type="EMBL" id="KAL1581868.1"/>
    </source>
</evidence>
<reference evidence="2 3" key="1">
    <citation type="journal article" date="2020" name="Microbiol. Resour. Announc.">
        <title>Draft Genome Sequence of a Cladosporium Species Isolated from the Mesophotic Ascidian Didemnum maculosum.</title>
        <authorList>
            <person name="Gioti A."/>
            <person name="Siaperas R."/>
            <person name="Nikolaivits E."/>
            <person name="Le Goff G."/>
            <person name="Ouazzani J."/>
            <person name="Kotoulas G."/>
            <person name="Topakas E."/>
        </authorList>
    </citation>
    <scope>NUCLEOTIDE SEQUENCE [LARGE SCALE GENOMIC DNA]</scope>
    <source>
        <strain evidence="2 3">TM138-S3</strain>
    </source>
</reference>
<comment type="caution">
    <text evidence="2">The sequence shown here is derived from an EMBL/GenBank/DDBJ whole genome shotgun (WGS) entry which is preliminary data.</text>
</comment>
<feature type="compositionally biased region" description="Acidic residues" evidence="1">
    <location>
        <begin position="901"/>
        <end position="916"/>
    </location>
</feature>